<gene>
    <name evidence="4" type="primary">LOC123120191</name>
</gene>
<dbReference type="Gramene" id="TraesLDM5D03G03044440.1">
    <property type="protein sequence ID" value="TraesLDM5D03G03044440.1.CDS1"/>
    <property type="gene ID" value="TraesLDM5D03G03044440"/>
</dbReference>
<keyword evidence="2" id="KW-0812">Transmembrane</keyword>
<dbReference type="PANTHER" id="PTHR46719:SF10">
    <property type="entry name" value="RING-TYPE DOMAIN-CONTAINING PROTEIN"/>
    <property type="match status" value="1"/>
</dbReference>
<evidence type="ECO:0000256" key="2">
    <source>
        <dbReference type="SAM" id="Phobius"/>
    </source>
</evidence>
<dbReference type="Gramene" id="TraesRN5D0100098700.1">
    <property type="protein sequence ID" value="TraesRN5D0100098700.1"/>
    <property type="gene ID" value="TraesRN5D0100098700"/>
</dbReference>
<dbReference type="Gramene" id="TraesSTA5D03G03030880.1">
    <property type="protein sequence ID" value="TraesSTA5D03G03030880.1.CDS1"/>
    <property type="gene ID" value="TraesSTA5D03G03030880"/>
</dbReference>
<dbReference type="Gramene" id="TraesSYM5D03G02978930.1">
    <property type="protein sequence ID" value="TraesSYM5D03G02978930.1.CDS1"/>
    <property type="gene ID" value="TraesSYM5D03G02978930"/>
</dbReference>
<name>A0A3B6MK49_WHEAT</name>
<sequence>MPGSTVLLIGASMAALLVISLFTFLCSNRRQAHRAPPSQSERSVVDVELGHGCGATGIDDAVLAAYTTTVYTSVATRREEDHMAAAEALADGDQPPDDTDTTHTTCAVCLAEYADGDELRWLPGCKHAFHRLCVDEWLRRRPSCPLCRTSPPATRAPPAATTDDS</sequence>
<dbReference type="CDD" id="cd16461">
    <property type="entry name" value="RING-H2_EL5-like"/>
    <property type="match status" value="1"/>
</dbReference>
<protein>
    <recommendedName>
        <fullName evidence="3">RING-type domain-containing protein</fullName>
    </recommendedName>
</protein>
<dbReference type="Proteomes" id="UP000019116">
    <property type="component" value="Chromosome 5D"/>
</dbReference>
<organism evidence="4">
    <name type="scientific">Triticum aestivum</name>
    <name type="common">Wheat</name>
    <dbReference type="NCBI Taxonomy" id="4565"/>
    <lineage>
        <taxon>Eukaryota</taxon>
        <taxon>Viridiplantae</taxon>
        <taxon>Streptophyta</taxon>
        <taxon>Embryophyta</taxon>
        <taxon>Tracheophyta</taxon>
        <taxon>Spermatophyta</taxon>
        <taxon>Magnoliopsida</taxon>
        <taxon>Liliopsida</taxon>
        <taxon>Poales</taxon>
        <taxon>Poaceae</taxon>
        <taxon>BOP clade</taxon>
        <taxon>Pooideae</taxon>
        <taxon>Triticodae</taxon>
        <taxon>Triticeae</taxon>
        <taxon>Triticinae</taxon>
        <taxon>Triticum</taxon>
    </lineage>
</organism>
<dbReference type="Gramene" id="TraesCLE_scaffold_117129_01G000300.1">
    <property type="protein sequence ID" value="TraesCLE_scaffold_117129_01G000300.1"/>
    <property type="gene ID" value="TraesCLE_scaffold_117129_01G000300"/>
</dbReference>
<dbReference type="Gramene" id="TraesCAD_scaffold_064766_01G000300.1">
    <property type="protein sequence ID" value="TraesCAD_scaffold_064766_01G000300.1"/>
    <property type="gene ID" value="TraesCAD_scaffold_064766_01G000300"/>
</dbReference>
<feature type="domain" description="RING-type" evidence="3">
    <location>
        <begin position="106"/>
        <end position="148"/>
    </location>
</feature>
<keyword evidence="5" id="KW-1185">Reference proteome</keyword>
<dbReference type="Gramene" id="TraesCS5D02G036300.1">
    <property type="protein sequence ID" value="TraesCS5D02G036300.1.cds1"/>
    <property type="gene ID" value="TraesCS5D02G036300"/>
</dbReference>
<keyword evidence="1" id="KW-0863">Zinc-finger</keyword>
<dbReference type="AlphaFoldDB" id="A0A3B6MK49"/>
<feature type="transmembrane region" description="Helical" evidence="2">
    <location>
        <begin position="6"/>
        <end position="26"/>
    </location>
</feature>
<dbReference type="Pfam" id="PF13639">
    <property type="entry name" value="zf-RING_2"/>
    <property type="match status" value="1"/>
</dbReference>
<dbReference type="PANTHER" id="PTHR46719">
    <property type="entry name" value="TRANSCRIPTION FACTOR C2H2 FAMILY-RELATED"/>
    <property type="match status" value="1"/>
</dbReference>
<reference evidence="4" key="2">
    <citation type="submission" date="2018-10" db="UniProtKB">
        <authorList>
            <consortium name="EnsemblPlants"/>
        </authorList>
    </citation>
    <scope>IDENTIFICATION</scope>
</reference>
<dbReference type="Gramene" id="TraesWEE_scaffold_006049_01G000300.1">
    <property type="protein sequence ID" value="TraesWEE_scaffold_006049_01G000300.1"/>
    <property type="gene ID" value="TraesWEE_scaffold_006049_01G000300"/>
</dbReference>
<keyword evidence="2" id="KW-1133">Transmembrane helix</keyword>
<dbReference type="Gramene" id="TraesJAG5D03G03038690.1">
    <property type="protein sequence ID" value="TraesJAG5D03G03038690.1.CDS1"/>
    <property type="gene ID" value="TraesJAG5D03G03038690"/>
</dbReference>
<evidence type="ECO:0000256" key="1">
    <source>
        <dbReference type="PROSITE-ProRule" id="PRU00175"/>
    </source>
</evidence>
<accession>A0A3B6MK49</accession>
<dbReference type="EnsemblPlants" id="TraesCS5D02G036300.1">
    <property type="protein sequence ID" value="TraesCS5D02G036300.1.cds1"/>
    <property type="gene ID" value="TraesCS5D02G036300"/>
</dbReference>
<dbReference type="PROSITE" id="PS50089">
    <property type="entry name" value="ZF_RING_2"/>
    <property type="match status" value="1"/>
</dbReference>
<dbReference type="SMART" id="SM00184">
    <property type="entry name" value="RING"/>
    <property type="match status" value="1"/>
</dbReference>
<dbReference type="Gramene" id="TraesPARA_EIv1.0_1770480.1">
    <property type="protein sequence ID" value="TraesPARA_EIv1.0_1770480.1.CDS1"/>
    <property type="gene ID" value="TraesPARA_EIv1.0_1770480"/>
</dbReference>
<evidence type="ECO:0000259" key="3">
    <source>
        <dbReference type="PROSITE" id="PS50089"/>
    </source>
</evidence>
<dbReference type="Gramene" id="TraesJUL5D03G03064000.1">
    <property type="protein sequence ID" value="TraesJUL5D03G03064000.1.CDS1"/>
    <property type="gene ID" value="TraesJUL5D03G03064000"/>
</dbReference>
<keyword evidence="1" id="KW-0479">Metal-binding</keyword>
<dbReference type="Gene3D" id="3.30.40.10">
    <property type="entry name" value="Zinc/RING finger domain, C3HC4 (zinc finger)"/>
    <property type="match status" value="1"/>
</dbReference>
<dbReference type="GO" id="GO:0008270">
    <property type="term" value="F:zinc ion binding"/>
    <property type="evidence" value="ECO:0007669"/>
    <property type="project" value="UniProtKB-KW"/>
</dbReference>
<dbReference type="OMA" id="CIATWFR"/>
<dbReference type="Gramene" id="TraesNOR5D03G03068540.1">
    <property type="protein sequence ID" value="TraesNOR5D03G03068540.1.CDS1"/>
    <property type="gene ID" value="TraesNOR5D03G03068540"/>
</dbReference>
<dbReference type="Gramene" id="TraesKAR5D01G0027890.1">
    <property type="protein sequence ID" value="cds.TraesKAR5D01G0027890.1"/>
    <property type="gene ID" value="TraesKAR5D01G0027890"/>
</dbReference>
<reference evidence="4" key="1">
    <citation type="submission" date="2018-08" db="EMBL/GenBank/DDBJ databases">
        <authorList>
            <person name="Rossello M."/>
        </authorList>
    </citation>
    <scope>NUCLEOTIDE SEQUENCE [LARGE SCALE GENOMIC DNA]</scope>
    <source>
        <strain evidence="4">cv. Chinese Spring</strain>
    </source>
</reference>
<proteinExistence type="predicted"/>
<dbReference type="InterPro" id="IPR001841">
    <property type="entry name" value="Znf_RING"/>
</dbReference>
<keyword evidence="2" id="KW-0472">Membrane</keyword>
<dbReference type="Gramene" id="TraesARI5D03G02992390.1">
    <property type="protein sequence ID" value="TraesARI5D03G02992390.1.CDS1"/>
    <property type="gene ID" value="TraesARI5D03G02992390"/>
</dbReference>
<dbReference type="InterPro" id="IPR013083">
    <property type="entry name" value="Znf_RING/FYVE/PHD"/>
</dbReference>
<evidence type="ECO:0000313" key="4">
    <source>
        <dbReference type="EnsemblPlants" id="TraesCS5D02G036300.1.cds1"/>
    </source>
</evidence>
<evidence type="ECO:0000313" key="5">
    <source>
        <dbReference type="Proteomes" id="UP000019116"/>
    </source>
</evidence>
<dbReference type="Gramene" id="TraesLAC5D03G02995620.1">
    <property type="protein sequence ID" value="TraesLAC5D03G02995620.1.CDS1"/>
    <property type="gene ID" value="TraesLAC5D03G02995620"/>
</dbReference>
<dbReference type="STRING" id="4565.A0A3B6MK49"/>
<dbReference type="SUPFAM" id="SSF57850">
    <property type="entry name" value="RING/U-box"/>
    <property type="match status" value="1"/>
</dbReference>
<dbReference type="OrthoDB" id="678282at2759"/>
<keyword evidence="1" id="KW-0862">Zinc</keyword>
<dbReference type="Gramene" id="TraesMAC5D03G03038200.1">
    <property type="protein sequence ID" value="TraesMAC5D03G03038200.1.CDS1"/>
    <property type="gene ID" value="TraesMAC5D03G03038200"/>
</dbReference>
<dbReference type="InterPro" id="IPR045899">
    <property type="entry name" value="ATL71-like"/>
</dbReference>
<dbReference type="Gramene" id="TraesROB_scaffold_036609_01G000300.1">
    <property type="protein sequence ID" value="TraesROB_scaffold_036609_01G000300.1"/>
    <property type="gene ID" value="TraesROB_scaffold_036609_01G000300"/>
</dbReference>